<reference evidence="4" key="1">
    <citation type="submission" date="2022-07" db="EMBL/GenBank/DDBJ databases">
        <authorList>
            <person name="Trinca V."/>
            <person name="Uliana J.V.C."/>
            <person name="Torres T.T."/>
            <person name="Ward R.J."/>
            <person name="Monesi N."/>
        </authorList>
    </citation>
    <scope>NUCLEOTIDE SEQUENCE</scope>
    <source>
        <strain evidence="4">HSMRA1968</strain>
        <tissue evidence="4">Whole embryos</tissue>
    </source>
</reference>
<keyword evidence="2" id="KW-0472">Membrane</keyword>
<protein>
    <submittedName>
        <fullName evidence="4">Uncharacterized protein</fullName>
    </submittedName>
</protein>
<organism evidence="4 5">
    <name type="scientific">Pseudolycoriella hygida</name>
    <dbReference type="NCBI Taxonomy" id="35572"/>
    <lineage>
        <taxon>Eukaryota</taxon>
        <taxon>Metazoa</taxon>
        <taxon>Ecdysozoa</taxon>
        <taxon>Arthropoda</taxon>
        <taxon>Hexapoda</taxon>
        <taxon>Insecta</taxon>
        <taxon>Pterygota</taxon>
        <taxon>Neoptera</taxon>
        <taxon>Endopterygota</taxon>
        <taxon>Diptera</taxon>
        <taxon>Nematocera</taxon>
        <taxon>Sciaroidea</taxon>
        <taxon>Sciaridae</taxon>
        <taxon>Pseudolycoriella</taxon>
    </lineage>
</organism>
<keyword evidence="3" id="KW-0732">Signal</keyword>
<name>A0A9Q0MYC9_9DIPT</name>
<accession>A0A9Q0MYC9</accession>
<evidence type="ECO:0000313" key="5">
    <source>
        <dbReference type="Proteomes" id="UP001151699"/>
    </source>
</evidence>
<feature type="signal peptide" evidence="3">
    <location>
        <begin position="1"/>
        <end position="18"/>
    </location>
</feature>
<feature type="chain" id="PRO_5040371320" evidence="3">
    <location>
        <begin position="19"/>
        <end position="274"/>
    </location>
</feature>
<dbReference type="OrthoDB" id="7785843at2759"/>
<sequence>MNKNLIVLFVAFVAVISGDEKPNKYTQVIQPPTRQLPPSHDGYQSDGIYPAQTSPYQAAYQPANEGIYQPAIEEVSVDNQAHQHEQPLENPAYDPNMYQNFVPQDSVQQYVNSYGGPYAPGAHAVGYPIPYGAGYGPGGFALQTGFLDIFRNTLPYPRTIMSMLMRSGTYLLSSIGVILFGGAVTTAICTLTPLCTITFAALPFLGLRETLTSKTIKESIANEITSDRVRRAAEFVRTALEKYNQIQEDFDTETKNDATSTVDDKKHNIRRAAD</sequence>
<feature type="transmembrane region" description="Helical" evidence="2">
    <location>
        <begin position="171"/>
        <end position="204"/>
    </location>
</feature>
<dbReference type="AlphaFoldDB" id="A0A9Q0MYC9"/>
<evidence type="ECO:0000256" key="1">
    <source>
        <dbReference type="SAM" id="MobiDB-lite"/>
    </source>
</evidence>
<keyword evidence="2" id="KW-1133">Transmembrane helix</keyword>
<evidence type="ECO:0000256" key="2">
    <source>
        <dbReference type="SAM" id="Phobius"/>
    </source>
</evidence>
<keyword evidence="5" id="KW-1185">Reference proteome</keyword>
<gene>
    <name evidence="4" type="ORF">Bhyg_11630</name>
</gene>
<evidence type="ECO:0000256" key="3">
    <source>
        <dbReference type="SAM" id="SignalP"/>
    </source>
</evidence>
<dbReference type="Proteomes" id="UP001151699">
    <property type="component" value="Chromosome X"/>
</dbReference>
<proteinExistence type="predicted"/>
<keyword evidence="2" id="KW-0812">Transmembrane</keyword>
<dbReference type="EMBL" id="WJQU01000003">
    <property type="protein sequence ID" value="KAJ6638892.1"/>
    <property type="molecule type" value="Genomic_DNA"/>
</dbReference>
<comment type="caution">
    <text evidence="4">The sequence shown here is derived from an EMBL/GenBank/DDBJ whole genome shotgun (WGS) entry which is preliminary data.</text>
</comment>
<feature type="region of interest" description="Disordered" evidence="1">
    <location>
        <begin position="254"/>
        <end position="274"/>
    </location>
</feature>
<evidence type="ECO:0000313" key="4">
    <source>
        <dbReference type="EMBL" id="KAJ6638892.1"/>
    </source>
</evidence>